<evidence type="ECO:0000313" key="11">
    <source>
        <dbReference type="Proteomes" id="UP000245207"/>
    </source>
</evidence>
<evidence type="ECO:0000256" key="5">
    <source>
        <dbReference type="ARBA" id="ARBA00023015"/>
    </source>
</evidence>
<dbReference type="SMART" id="SM00355">
    <property type="entry name" value="ZnF_C2H2"/>
    <property type="match status" value="1"/>
</dbReference>
<keyword evidence="6" id="KW-0804">Transcription</keyword>
<dbReference type="STRING" id="35608.A0A2U1NCJ8"/>
<name>A0A2U1NCJ8_ARTAN</name>
<dbReference type="Pfam" id="PF13912">
    <property type="entry name" value="zf-C2H2_6"/>
    <property type="match status" value="1"/>
</dbReference>
<dbReference type="InterPro" id="IPR036236">
    <property type="entry name" value="Znf_C2H2_sf"/>
</dbReference>
<dbReference type="OrthoDB" id="1708403at2759"/>
<evidence type="ECO:0000256" key="8">
    <source>
        <dbReference type="PROSITE-ProRule" id="PRU00042"/>
    </source>
</evidence>
<proteinExistence type="predicted"/>
<evidence type="ECO:0000256" key="2">
    <source>
        <dbReference type="ARBA" id="ARBA00022723"/>
    </source>
</evidence>
<comment type="caution">
    <text evidence="10">The sequence shown here is derived from an EMBL/GenBank/DDBJ whole genome shotgun (WGS) entry which is preliminary data.</text>
</comment>
<evidence type="ECO:0000256" key="1">
    <source>
        <dbReference type="ARBA" id="ARBA00004123"/>
    </source>
</evidence>
<feature type="domain" description="C2H2-type" evidence="9">
    <location>
        <begin position="74"/>
        <end position="101"/>
    </location>
</feature>
<evidence type="ECO:0000313" key="10">
    <source>
        <dbReference type="EMBL" id="PWA71218.1"/>
    </source>
</evidence>
<dbReference type="GO" id="GO:0005634">
    <property type="term" value="C:nucleus"/>
    <property type="evidence" value="ECO:0007669"/>
    <property type="project" value="UniProtKB-SubCell"/>
</dbReference>
<organism evidence="10 11">
    <name type="scientific">Artemisia annua</name>
    <name type="common">Sweet wormwood</name>
    <dbReference type="NCBI Taxonomy" id="35608"/>
    <lineage>
        <taxon>Eukaryota</taxon>
        <taxon>Viridiplantae</taxon>
        <taxon>Streptophyta</taxon>
        <taxon>Embryophyta</taxon>
        <taxon>Tracheophyta</taxon>
        <taxon>Spermatophyta</taxon>
        <taxon>Magnoliopsida</taxon>
        <taxon>eudicotyledons</taxon>
        <taxon>Gunneridae</taxon>
        <taxon>Pentapetalae</taxon>
        <taxon>asterids</taxon>
        <taxon>campanulids</taxon>
        <taxon>Asterales</taxon>
        <taxon>Asteraceae</taxon>
        <taxon>Asteroideae</taxon>
        <taxon>Anthemideae</taxon>
        <taxon>Artemisiinae</taxon>
        <taxon>Artemisia</taxon>
    </lineage>
</organism>
<dbReference type="Proteomes" id="UP000245207">
    <property type="component" value="Unassembled WGS sequence"/>
</dbReference>
<sequence length="236" mass="26577">MEEIGARIDKSIDKSKGMEGCKNGLRATNKGTISYAKDAVIDHHYENDIAGGESLGDEGDHDMLCELSWPPRSYTCTFCKREFRSAQALGGHMNVHRREKARLKQLPTPRYLSFLHPQSHHLSSHSKVVDLNLGSNPNPNISTWLDSNTPSFPKMFPPFTSSFCPPKSDPCTIHHLYSSNCASFSASRSKRSDRKFDGFDDFVHDKEGMIVKKMEAGLLVESKFDDLDLELRLGWL</sequence>
<dbReference type="EMBL" id="PKPP01003115">
    <property type="protein sequence ID" value="PWA71218.1"/>
    <property type="molecule type" value="Genomic_DNA"/>
</dbReference>
<dbReference type="InterPro" id="IPR013087">
    <property type="entry name" value="Znf_C2H2_type"/>
</dbReference>
<keyword evidence="11" id="KW-1185">Reference proteome</keyword>
<dbReference type="InterPro" id="IPR052426">
    <property type="entry name" value="Plant_dev_regulator"/>
</dbReference>
<keyword evidence="5" id="KW-0805">Transcription regulation</keyword>
<dbReference type="PANTHER" id="PTHR45801:SF107">
    <property type="entry name" value="TRANSCRIPTIONAL REGULATOR SUPERMAN-LIKE"/>
    <property type="match status" value="1"/>
</dbReference>
<dbReference type="PROSITE" id="PS50157">
    <property type="entry name" value="ZINC_FINGER_C2H2_2"/>
    <property type="match status" value="1"/>
</dbReference>
<evidence type="ECO:0000259" key="9">
    <source>
        <dbReference type="PROSITE" id="PS50157"/>
    </source>
</evidence>
<protein>
    <submittedName>
        <fullName evidence="10">Zinc finger, C2H2</fullName>
    </submittedName>
</protein>
<keyword evidence="4" id="KW-0862">Zinc</keyword>
<dbReference type="Gene3D" id="3.30.160.60">
    <property type="entry name" value="Classic Zinc Finger"/>
    <property type="match status" value="1"/>
</dbReference>
<evidence type="ECO:0000256" key="4">
    <source>
        <dbReference type="ARBA" id="ARBA00022833"/>
    </source>
</evidence>
<keyword evidence="2" id="KW-0479">Metal-binding</keyword>
<accession>A0A2U1NCJ8</accession>
<gene>
    <name evidence="10" type="ORF">CTI12_AA283090</name>
</gene>
<dbReference type="SUPFAM" id="SSF57667">
    <property type="entry name" value="beta-beta-alpha zinc fingers"/>
    <property type="match status" value="1"/>
</dbReference>
<keyword evidence="3 8" id="KW-0863">Zinc-finger</keyword>
<evidence type="ECO:0000256" key="3">
    <source>
        <dbReference type="ARBA" id="ARBA00022771"/>
    </source>
</evidence>
<dbReference type="AlphaFoldDB" id="A0A2U1NCJ8"/>
<evidence type="ECO:0000256" key="6">
    <source>
        <dbReference type="ARBA" id="ARBA00023163"/>
    </source>
</evidence>
<evidence type="ECO:0000256" key="7">
    <source>
        <dbReference type="ARBA" id="ARBA00023242"/>
    </source>
</evidence>
<comment type="subcellular location">
    <subcellularLocation>
        <location evidence="1">Nucleus</location>
    </subcellularLocation>
</comment>
<dbReference type="PROSITE" id="PS00028">
    <property type="entry name" value="ZINC_FINGER_C2H2_1"/>
    <property type="match status" value="1"/>
</dbReference>
<dbReference type="GO" id="GO:0008270">
    <property type="term" value="F:zinc ion binding"/>
    <property type="evidence" value="ECO:0007669"/>
    <property type="project" value="UniProtKB-KW"/>
</dbReference>
<reference evidence="10 11" key="1">
    <citation type="journal article" date="2018" name="Mol. Plant">
        <title>The genome of Artemisia annua provides insight into the evolution of Asteraceae family and artemisinin biosynthesis.</title>
        <authorList>
            <person name="Shen Q."/>
            <person name="Zhang L."/>
            <person name="Liao Z."/>
            <person name="Wang S."/>
            <person name="Yan T."/>
            <person name="Shi P."/>
            <person name="Liu M."/>
            <person name="Fu X."/>
            <person name="Pan Q."/>
            <person name="Wang Y."/>
            <person name="Lv Z."/>
            <person name="Lu X."/>
            <person name="Zhang F."/>
            <person name="Jiang W."/>
            <person name="Ma Y."/>
            <person name="Chen M."/>
            <person name="Hao X."/>
            <person name="Li L."/>
            <person name="Tang Y."/>
            <person name="Lv G."/>
            <person name="Zhou Y."/>
            <person name="Sun X."/>
            <person name="Brodelius P.E."/>
            <person name="Rose J.K.C."/>
            <person name="Tang K."/>
        </authorList>
    </citation>
    <scope>NUCLEOTIDE SEQUENCE [LARGE SCALE GENOMIC DNA]</scope>
    <source>
        <strain evidence="11">cv. Huhao1</strain>
        <tissue evidence="10">Leaf</tissue>
    </source>
</reference>
<keyword evidence="7" id="KW-0539">Nucleus</keyword>
<dbReference type="PANTHER" id="PTHR45801">
    <property type="entry name" value="OS07G0101800 PROTEIN"/>
    <property type="match status" value="1"/>
</dbReference>